<sequence length="75" mass="8188">KFPRQCGGVKYCGVLQVDFHASVVQTTVRCHRDPKLGAGEKGAGGLGKTGFPCVVRRHVFRGRIQIQEATSHRTP</sequence>
<proteinExistence type="predicted"/>
<evidence type="ECO:0000313" key="1">
    <source>
        <dbReference type="EMBL" id="JAR93583.1"/>
    </source>
</evidence>
<feature type="non-terminal residue" evidence="1">
    <location>
        <position position="75"/>
    </location>
</feature>
<name>A0A147BS70_IXORI</name>
<organism evidence="1">
    <name type="scientific">Ixodes ricinus</name>
    <name type="common">Common tick</name>
    <name type="synonym">Acarus ricinus</name>
    <dbReference type="NCBI Taxonomy" id="34613"/>
    <lineage>
        <taxon>Eukaryota</taxon>
        <taxon>Metazoa</taxon>
        <taxon>Ecdysozoa</taxon>
        <taxon>Arthropoda</taxon>
        <taxon>Chelicerata</taxon>
        <taxon>Arachnida</taxon>
        <taxon>Acari</taxon>
        <taxon>Parasitiformes</taxon>
        <taxon>Ixodida</taxon>
        <taxon>Ixodoidea</taxon>
        <taxon>Ixodidae</taxon>
        <taxon>Ixodinae</taxon>
        <taxon>Ixodes</taxon>
    </lineage>
</organism>
<feature type="non-terminal residue" evidence="1">
    <location>
        <position position="1"/>
    </location>
</feature>
<accession>A0A147BS70</accession>
<dbReference type="EMBL" id="GEGO01001821">
    <property type="protein sequence ID" value="JAR93583.1"/>
    <property type="molecule type" value="Transcribed_RNA"/>
</dbReference>
<reference evidence="1" key="1">
    <citation type="journal article" date="2018" name="PLoS Negl. Trop. Dis.">
        <title>Sialome diversity of ticks revealed by RNAseq of single tick salivary glands.</title>
        <authorList>
            <person name="Perner J."/>
            <person name="Kropackova S."/>
            <person name="Kopacek P."/>
            <person name="Ribeiro J.M."/>
        </authorList>
    </citation>
    <scope>NUCLEOTIDE SEQUENCE</scope>
    <source>
        <strain evidence="1">Siblings of single egg batch collected in Ceske Budejovice</strain>
        <tissue evidence="1">Salivary glands</tissue>
    </source>
</reference>
<protein>
    <submittedName>
        <fullName evidence="1">Uncharacterized protein</fullName>
    </submittedName>
</protein>
<dbReference type="AlphaFoldDB" id="A0A147BS70"/>